<dbReference type="Gene3D" id="3.40.50.300">
    <property type="entry name" value="P-loop containing nucleotide triphosphate hydrolases"/>
    <property type="match status" value="2"/>
</dbReference>
<dbReference type="InterPro" id="IPR026122">
    <property type="entry name" value="MOV-10/SDE3_DEXXQ/H-box"/>
</dbReference>
<dbReference type="Pfam" id="PF13087">
    <property type="entry name" value="AAA_12"/>
    <property type="match status" value="1"/>
</dbReference>
<gene>
    <name evidence="6" type="ORF">BDZ94DRAFT_1169678</name>
</gene>
<dbReference type="InterPro" id="IPR041677">
    <property type="entry name" value="DNA2/NAM7_AAA_11"/>
</dbReference>
<evidence type="ECO:0000259" key="4">
    <source>
        <dbReference type="Pfam" id="PF13086"/>
    </source>
</evidence>
<dbReference type="CDD" id="cd18808">
    <property type="entry name" value="SF1_C_Upf1"/>
    <property type="match status" value="1"/>
</dbReference>
<dbReference type="GO" id="GO:0016787">
    <property type="term" value="F:hydrolase activity"/>
    <property type="evidence" value="ECO:0007669"/>
    <property type="project" value="UniProtKB-KW"/>
</dbReference>
<keyword evidence="3" id="KW-0943">RNA-mediated gene silencing</keyword>
<feature type="domain" description="DNA2/NAM7 helicase helicase" evidence="4">
    <location>
        <begin position="213"/>
        <end position="280"/>
    </location>
</feature>
<comment type="subcellular location">
    <subcellularLocation>
        <location evidence="1">Cytoplasm</location>
    </subcellularLocation>
</comment>
<dbReference type="InterPro" id="IPR047187">
    <property type="entry name" value="SF1_C_Upf1"/>
</dbReference>
<keyword evidence="7" id="KW-1185">Reference proteome</keyword>
<name>A0A9P5XZ62_9AGAR</name>
<dbReference type="GO" id="GO:0031047">
    <property type="term" value="P:regulatory ncRNA-mediated gene silencing"/>
    <property type="evidence" value="ECO:0007669"/>
    <property type="project" value="UniProtKB-KW"/>
</dbReference>
<dbReference type="EMBL" id="MU150298">
    <property type="protein sequence ID" value="KAF9460457.1"/>
    <property type="molecule type" value="Genomic_DNA"/>
</dbReference>
<dbReference type="GO" id="GO:0003723">
    <property type="term" value="F:RNA binding"/>
    <property type="evidence" value="ECO:0007669"/>
    <property type="project" value="InterPro"/>
</dbReference>
<sequence length="736" mass="82649">MKASPGLSINTYHEHWATLLGYELDNIALKRDQIILWKIGVKVANWINAEFTLYIPGIRENYPRLEVGDLIQLREVLEKLQKGSGVAFEARVVALRKREGFIHFVCPTLKNHIERLVPPPSYSPDGHPLFTPEDALPTVFNVSFTVNARSSFIMETATFVMGEALKTDPGQLSLARQWLFPETVDLDSYVSVYSVDRSFQDEDWIDKGLNLEQQFTASSIALHQSPVPYLISGPPGTGKTRTVTETVLQILRLQPEACILLCAPSNSATDTLVLRLRRFLQPNEMLRLNDQNRTFAEVPIKITQYCYIENNKFALPPWKTLMKYRVVVCSCLDAGILVAAHCTNTSLMRLEEEVVSSLHFRRKDKSRICPHWTHLLVDEAAQGSEPELLIPVSVVCAQLNAPVDASYVPSVFIPQLVLCGDSQQLGPIVTSDAARAGELDISLLERLFDRPLYRNHPHARQKTGKIGLRPGIYKFKPFSNLVKNYRSHPAILMPPSAIFYDDSLEPHANNGVIAWSGLPDRHLPLVFIGHQNSEASVDERATWFNIGEIDRVVATIKSLLSEGESSAPPLRPSHIGVMAPWREQVWKLRSRLREEGLSTVDVGTVEDYQGRESRVIIISCVRSNERFLKEDLAKGSGIVHEKKRMNVAITRARELLIVIGNGSVLRHDTYWKAFLQFTLRNKLYVGPNLDIEMDGNYISRLESNYINTITGEFEEEELGVATAGGIAREILRGGGG</sequence>
<organism evidence="6 7">
    <name type="scientific">Collybia nuda</name>
    <dbReference type="NCBI Taxonomy" id="64659"/>
    <lineage>
        <taxon>Eukaryota</taxon>
        <taxon>Fungi</taxon>
        <taxon>Dikarya</taxon>
        <taxon>Basidiomycota</taxon>
        <taxon>Agaricomycotina</taxon>
        <taxon>Agaricomycetes</taxon>
        <taxon>Agaricomycetidae</taxon>
        <taxon>Agaricales</taxon>
        <taxon>Tricholomatineae</taxon>
        <taxon>Clitocybaceae</taxon>
        <taxon>Collybia</taxon>
    </lineage>
</organism>
<evidence type="ECO:0000256" key="1">
    <source>
        <dbReference type="ARBA" id="ARBA00004496"/>
    </source>
</evidence>
<keyword evidence="2" id="KW-0963">Cytoplasm</keyword>
<accession>A0A9P5XZ62</accession>
<dbReference type="SUPFAM" id="SSF52540">
    <property type="entry name" value="P-loop containing nucleoside triphosphate hydrolases"/>
    <property type="match status" value="1"/>
</dbReference>
<evidence type="ECO:0000313" key="7">
    <source>
        <dbReference type="Proteomes" id="UP000807353"/>
    </source>
</evidence>
<dbReference type="CDD" id="cd18038">
    <property type="entry name" value="DEXXQc_Helz-like"/>
    <property type="match status" value="1"/>
</dbReference>
<reference evidence="6" key="1">
    <citation type="submission" date="2020-11" db="EMBL/GenBank/DDBJ databases">
        <authorList>
            <consortium name="DOE Joint Genome Institute"/>
            <person name="Ahrendt S."/>
            <person name="Riley R."/>
            <person name="Andreopoulos W."/>
            <person name="Labutti K."/>
            <person name="Pangilinan J."/>
            <person name="Ruiz-Duenas F.J."/>
            <person name="Barrasa J.M."/>
            <person name="Sanchez-Garcia M."/>
            <person name="Camarero S."/>
            <person name="Miyauchi S."/>
            <person name="Serrano A."/>
            <person name="Linde D."/>
            <person name="Babiker R."/>
            <person name="Drula E."/>
            <person name="Ayuso-Fernandez I."/>
            <person name="Pacheco R."/>
            <person name="Padilla G."/>
            <person name="Ferreira P."/>
            <person name="Barriuso J."/>
            <person name="Kellner H."/>
            <person name="Castanera R."/>
            <person name="Alfaro M."/>
            <person name="Ramirez L."/>
            <person name="Pisabarro A.G."/>
            <person name="Kuo A."/>
            <person name="Tritt A."/>
            <person name="Lipzen A."/>
            <person name="He G."/>
            <person name="Yan M."/>
            <person name="Ng V."/>
            <person name="Cullen D."/>
            <person name="Martin F."/>
            <person name="Rosso M.-N."/>
            <person name="Henrissat B."/>
            <person name="Hibbett D."/>
            <person name="Martinez A.T."/>
            <person name="Grigoriev I.V."/>
        </authorList>
    </citation>
    <scope>NUCLEOTIDE SEQUENCE</scope>
    <source>
        <strain evidence="6">CBS 247.69</strain>
    </source>
</reference>
<dbReference type="AlphaFoldDB" id="A0A9P5XZ62"/>
<proteinExistence type="predicted"/>
<protein>
    <submittedName>
        <fullName evidence="6">P-loop containing nucleoside triphosphate hydrolase protein</fullName>
    </submittedName>
</protein>
<dbReference type="OrthoDB" id="6513042at2759"/>
<evidence type="ECO:0000256" key="3">
    <source>
        <dbReference type="ARBA" id="ARBA00023158"/>
    </source>
</evidence>
<dbReference type="GO" id="GO:0005737">
    <property type="term" value="C:cytoplasm"/>
    <property type="evidence" value="ECO:0007669"/>
    <property type="project" value="UniProtKB-SubCell"/>
</dbReference>
<dbReference type="InterPro" id="IPR027417">
    <property type="entry name" value="P-loop_NTPase"/>
</dbReference>
<evidence type="ECO:0000259" key="5">
    <source>
        <dbReference type="Pfam" id="PF13087"/>
    </source>
</evidence>
<dbReference type="InterPro" id="IPR041679">
    <property type="entry name" value="DNA2/NAM7-like_C"/>
</dbReference>
<dbReference type="PANTHER" id="PTHR45418">
    <property type="entry name" value="CANCER/TESTIS ANTIGEN 55"/>
    <property type="match status" value="1"/>
</dbReference>
<dbReference type="Pfam" id="PF13086">
    <property type="entry name" value="AAA_11"/>
    <property type="match status" value="1"/>
</dbReference>
<evidence type="ECO:0000313" key="6">
    <source>
        <dbReference type="EMBL" id="KAF9460457.1"/>
    </source>
</evidence>
<dbReference type="GO" id="GO:0032574">
    <property type="term" value="F:5'-3' RNA helicase activity"/>
    <property type="evidence" value="ECO:0007669"/>
    <property type="project" value="InterPro"/>
</dbReference>
<dbReference type="Proteomes" id="UP000807353">
    <property type="component" value="Unassembled WGS sequence"/>
</dbReference>
<evidence type="ECO:0000256" key="2">
    <source>
        <dbReference type="ARBA" id="ARBA00022490"/>
    </source>
</evidence>
<comment type="caution">
    <text evidence="6">The sequence shown here is derived from an EMBL/GenBank/DDBJ whole genome shotgun (WGS) entry which is preliminary data.</text>
</comment>
<keyword evidence="6" id="KW-0378">Hydrolase</keyword>
<dbReference type="PANTHER" id="PTHR45418:SF1">
    <property type="entry name" value="CANCER_TESTIS ANTIGEN 55"/>
    <property type="match status" value="1"/>
</dbReference>
<feature type="domain" description="DNA2/NAM7 helicase-like C-terminal" evidence="5">
    <location>
        <begin position="478"/>
        <end position="662"/>
    </location>
</feature>